<dbReference type="GO" id="GO:0031965">
    <property type="term" value="C:nuclear membrane"/>
    <property type="evidence" value="ECO:0007669"/>
    <property type="project" value="UniProtKB-SubCell"/>
</dbReference>
<feature type="transmembrane region" description="Helical" evidence="13">
    <location>
        <begin position="185"/>
        <end position="205"/>
    </location>
</feature>
<dbReference type="GO" id="GO:0005816">
    <property type="term" value="C:spindle pole body"/>
    <property type="evidence" value="ECO:0007669"/>
    <property type="project" value="TreeGrafter"/>
</dbReference>
<name>A0A0H2RT47_9AGAM</name>
<evidence type="ECO:0000256" key="12">
    <source>
        <dbReference type="ARBA" id="ARBA00023242"/>
    </source>
</evidence>
<organism evidence="14 15">
    <name type="scientific">Schizopora paradoxa</name>
    <dbReference type="NCBI Taxonomy" id="27342"/>
    <lineage>
        <taxon>Eukaryota</taxon>
        <taxon>Fungi</taxon>
        <taxon>Dikarya</taxon>
        <taxon>Basidiomycota</taxon>
        <taxon>Agaricomycotina</taxon>
        <taxon>Agaricomycetes</taxon>
        <taxon>Hymenochaetales</taxon>
        <taxon>Schizoporaceae</taxon>
        <taxon>Schizopora</taxon>
    </lineage>
</organism>
<feature type="transmembrane region" description="Helical" evidence="13">
    <location>
        <begin position="86"/>
        <end position="108"/>
    </location>
</feature>
<keyword evidence="15" id="KW-1185">Reference proteome</keyword>
<evidence type="ECO:0000313" key="15">
    <source>
        <dbReference type="Proteomes" id="UP000053477"/>
    </source>
</evidence>
<dbReference type="GO" id="GO:0015031">
    <property type="term" value="P:protein transport"/>
    <property type="evidence" value="ECO:0007669"/>
    <property type="project" value="UniProtKB-KW"/>
</dbReference>
<dbReference type="GO" id="GO:0006999">
    <property type="term" value="P:nuclear pore organization"/>
    <property type="evidence" value="ECO:0007669"/>
    <property type="project" value="TreeGrafter"/>
</dbReference>
<dbReference type="InterPro" id="IPR019049">
    <property type="entry name" value="Nucleoporin_prot_Ndc1/Nup"/>
</dbReference>
<feature type="transmembrane region" description="Helical" evidence="13">
    <location>
        <begin position="47"/>
        <end position="66"/>
    </location>
</feature>
<dbReference type="GO" id="GO:0070631">
    <property type="term" value="P:spindle pole body localization"/>
    <property type="evidence" value="ECO:0007669"/>
    <property type="project" value="TreeGrafter"/>
</dbReference>
<keyword evidence="8 13" id="KW-1133">Transmembrane helix</keyword>
<evidence type="ECO:0008006" key="16">
    <source>
        <dbReference type="Google" id="ProtNLM"/>
    </source>
</evidence>
<keyword evidence="5 13" id="KW-0812">Transmembrane</keyword>
<evidence type="ECO:0000256" key="9">
    <source>
        <dbReference type="ARBA" id="ARBA00023010"/>
    </source>
</evidence>
<evidence type="ECO:0000256" key="3">
    <source>
        <dbReference type="ARBA" id="ARBA00005760"/>
    </source>
</evidence>
<comment type="subcellular location">
    <subcellularLocation>
        <location evidence="1">Nucleus membrane</location>
        <topology evidence="1">Multi-pass membrane protein</topology>
    </subcellularLocation>
    <subcellularLocation>
        <location evidence="2">Nucleus</location>
        <location evidence="2">Nuclear pore complex</location>
    </subcellularLocation>
</comment>
<accession>A0A0H2RT47</accession>
<dbReference type="AlphaFoldDB" id="A0A0H2RT47"/>
<evidence type="ECO:0000256" key="10">
    <source>
        <dbReference type="ARBA" id="ARBA00023132"/>
    </source>
</evidence>
<evidence type="ECO:0000256" key="6">
    <source>
        <dbReference type="ARBA" id="ARBA00022816"/>
    </source>
</evidence>
<keyword evidence="11 13" id="KW-0472">Membrane</keyword>
<comment type="similarity">
    <text evidence="3">Belongs to the NDC1 family.</text>
</comment>
<feature type="transmembrane region" description="Helical" evidence="13">
    <location>
        <begin position="226"/>
        <end position="245"/>
    </location>
</feature>
<dbReference type="PANTHER" id="PTHR13269:SF6">
    <property type="entry name" value="NUCLEOPORIN NDC1"/>
    <property type="match status" value="1"/>
</dbReference>
<evidence type="ECO:0000256" key="11">
    <source>
        <dbReference type="ARBA" id="ARBA00023136"/>
    </source>
</evidence>
<evidence type="ECO:0000256" key="2">
    <source>
        <dbReference type="ARBA" id="ARBA00004567"/>
    </source>
</evidence>
<evidence type="ECO:0000256" key="4">
    <source>
        <dbReference type="ARBA" id="ARBA00022448"/>
    </source>
</evidence>
<dbReference type="InParanoid" id="A0A0H2RT47"/>
<reference evidence="14 15" key="1">
    <citation type="submission" date="2015-04" db="EMBL/GenBank/DDBJ databases">
        <title>Complete genome sequence of Schizopora paradoxa KUC8140, a cosmopolitan wood degrader in East Asia.</title>
        <authorList>
            <consortium name="DOE Joint Genome Institute"/>
            <person name="Min B."/>
            <person name="Park H."/>
            <person name="Jang Y."/>
            <person name="Kim J.-J."/>
            <person name="Kim K.H."/>
            <person name="Pangilinan J."/>
            <person name="Lipzen A."/>
            <person name="Riley R."/>
            <person name="Grigoriev I.V."/>
            <person name="Spatafora J.W."/>
            <person name="Choi I.-G."/>
        </authorList>
    </citation>
    <scope>NUCLEOTIDE SEQUENCE [LARGE SCALE GENOMIC DNA]</scope>
    <source>
        <strain evidence="14 15">KUC8140</strain>
    </source>
</reference>
<proteinExistence type="inferred from homology"/>
<dbReference type="Pfam" id="PF09531">
    <property type="entry name" value="Ndc1_Nup"/>
    <property type="match status" value="1"/>
</dbReference>
<feature type="transmembrane region" description="Helical" evidence="13">
    <location>
        <begin position="287"/>
        <end position="313"/>
    </location>
</feature>
<keyword evidence="10" id="KW-0906">Nuclear pore complex</keyword>
<feature type="transmembrane region" description="Helical" evidence="13">
    <location>
        <begin position="251"/>
        <end position="275"/>
    </location>
</feature>
<dbReference type="GO" id="GO:0070762">
    <property type="term" value="C:nuclear pore transmembrane ring"/>
    <property type="evidence" value="ECO:0007669"/>
    <property type="project" value="TreeGrafter"/>
</dbReference>
<evidence type="ECO:0000256" key="1">
    <source>
        <dbReference type="ARBA" id="ARBA00004232"/>
    </source>
</evidence>
<evidence type="ECO:0000256" key="5">
    <source>
        <dbReference type="ARBA" id="ARBA00022692"/>
    </source>
</evidence>
<dbReference type="Proteomes" id="UP000053477">
    <property type="component" value="Unassembled WGS sequence"/>
</dbReference>
<dbReference type="PANTHER" id="PTHR13269">
    <property type="entry name" value="NUCLEOPORIN NDC1"/>
    <property type="match status" value="1"/>
</dbReference>
<keyword evidence="6" id="KW-0509">mRNA transport</keyword>
<evidence type="ECO:0000313" key="14">
    <source>
        <dbReference type="EMBL" id="KLO15190.1"/>
    </source>
</evidence>
<evidence type="ECO:0000256" key="13">
    <source>
        <dbReference type="SAM" id="Phobius"/>
    </source>
</evidence>
<dbReference type="EMBL" id="KQ085933">
    <property type="protein sequence ID" value="KLO15190.1"/>
    <property type="molecule type" value="Genomic_DNA"/>
</dbReference>
<gene>
    <name evidence="14" type="ORF">SCHPADRAFT_849874</name>
</gene>
<keyword evidence="4" id="KW-0813">Transport</keyword>
<feature type="transmembrane region" description="Helical" evidence="13">
    <location>
        <begin position="139"/>
        <end position="162"/>
    </location>
</feature>
<dbReference type="GO" id="GO:0051028">
    <property type="term" value="P:mRNA transport"/>
    <property type="evidence" value="ECO:0007669"/>
    <property type="project" value="UniProtKB-KW"/>
</dbReference>
<keyword evidence="9" id="KW-0811">Translocation</keyword>
<evidence type="ECO:0000256" key="8">
    <source>
        <dbReference type="ARBA" id="ARBA00022989"/>
    </source>
</evidence>
<dbReference type="OrthoDB" id="67850at2759"/>
<keyword evidence="7" id="KW-0653">Protein transport</keyword>
<protein>
    <recommendedName>
        <fullName evidence="16">Nucleoporin NDC1</fullName>
    </recommendedName>
</protein>
<dbReference type="GO" id="GO:0030674">
    <property type="term" value="F:protein-macromolecule adaptor activity"/>
    <property type="evidence" value="ECO:0007669"/>
    <property type="project" value="TreeGrafter"/>
</dbReference>
<evidence type="ECO:0000256" key="7">
    <source>
        <dbReference type="ARBA" id="ARBA00022927"/>
    </source>
</evidence>
<dbReference type="STRING" id="27342.A0A0H2RT47"/>
<keyword evidence="12" id="KW-0539">Nucleus</keyword>
<sequence length="679" mass="74729">MSAPSGNAAGTPIKAITSSLALRAAPSIPPASQAYEPHLKSVLRRRLLSNVFIVSASFCWVLAAVWTSWQMGGVDTIGVKGWITNVFNPLTLLFAALWWAAACIPITVMRRTYISSSPCVALSPKQTIHSQVSQQSYRFALASLLCSSVVVLACHTFMSYVVEVSGRGDPKLGIWTNSKKHPFHLNGRFVFLVMAQFVASGIYWVRDILKDRFFIRWSRNVTSVSLEAIPVLTASVMSIGMMTVFSTTVTVILFAVSRIVVLPILYRIPIVHGILRPFIAHFLRPKFTVTFLWTHFAMILRAHFISLTTLLLWEVTSVMFDITSSMAVIVSDGVKDSAVVLISGISSSNGYYRLHAFHDLASLSSLSAEAKAKRSAIYSDTKHNPTLWSSICRQCLLLLGQDYQLFLRKGQPAPAPAPAPAPVPPKPTQNLSTPLIRKPIFKSSAASPTAQLADSLSSDGAITQVLAKSPGDAIGLPELFKSASDVIGSPARSFTALIKKTKAPTPDAGSFWKNLDLGKYMPLKGSAAAEWWSRERKDKEVRKCLPNRDLDCMAVEVLCTLIAHSFEEDTFGVVQRDIPRALEALLSFLSALEEYQRQLGSLLPVWTAEEEEGKTLEERTKRELLRIEVERAGDWLDGLTTALRTGIVLIVHTFGPRLTAFKFPPKIAAKLQCFVDYST</sequence>